<feature type="transmembrane region" description="Helical" evidence="1">
    <location>
        <begin position="94"/>
        <end position="114"/>
    </location>
</feature>
<reference evidence="2 3" key="1">
    <citation type="submission" date="2016-11" db="EMBL/GenBank/DDBJ databases">
        <authorList>
            <person name="Jaros S."/>
            <person name="Januszkiewicz K."/>
            <person name="Wedrychowicz H."/>
        </authorList>
    </citation>
    <scope>NUCLEOTIDE SEQUENCE [LARGE SCALE GENOMIC DNA]</scope>
    <source>
        <strain evidence="2 3">DSM 21864</strain>
    </source>
</reference>
<gene>
    <name evidence="2" type="ORF">SAMN05444401_2762</name>
</gene>
<evidence type="ECO:0008006" key="4">
    <source>
        <dbReference type="Google" id="ProtNLM"/>
    </source>
</evidence>
<keyword evidence="1" id="KW-0812">Transmembrane</keyword>
<dbReference type="STRING" id="1121298.SAMN05444401_2762"/>
<name>A0A1M6IDG6_9CLOT</name>
<sequence length="171" mass="20056">MENSKDGLEINNFTEDEMWMFIGDNAEFYLDKWRTAKNPKVYAGWNWATFFAGIFWFGYRKMYKTLAIILTIDNVLMNLIFYSNPYLNTFFIKLYGFLMEFLLAFFGNSLYYNYSKKTLSDIKKKSEDELPFQGMLLKKGGNNWGGVGIAILLNICISVVITALFKYVIFR</sequence>
<dbReference type="Pfam" id="PF10947">
    <property type="entry name" value="DUF2628"/>
    <property type="match status" value="1"/>
</dbReference>
<dbReference type="AlphaFoldDB" id="A0A1M6IDG6"/>
<dbReference type="RefSeq" id="WP_073007719.1">
    <property type="nucleotide sequence ID" value="NZ_FQZO01000004.1"/>
</dbReference>
<dbReference type="InterPro" id="IPR024399">
    <property type="entry name" value="DUF2628"/>
</dbReference>
<dbReference type="Proteomes" id="UP000184080">
    <property type="component" value="Unassembled WGS sequence"/>
</dbReference>
<evidence type="ECO:0000313" key="3">
    <source>
        <dbReference type="Proteomes" id="UP000184080"/>
    </source>
</evidence>
<feature type="transmembrane region" description="Helical" evidence="1">
    <location>
        <begin position="41"/>
        <end position="59"/>
    </location>
</feature>
<protein>
    <recommendedName>
        <fullName evidence="4">DUF2628 domain-containing protein</fullName>
    </recommendedName>
</protein>
<keyword evidence="1" id="KW-0472">Membrane</keyword>
<accession>A0A1M6IDG6</accession>
<keyword evidence="1" id="KW-1133">Transmembrane helix</keyword>
<feature type="transmembrane region" description="Helical" evidence="1">
    <location>
        <begin position="65"/>
        <end position="82"/>
    </location>
</feature>
<evidence type="ECO:0000256" key="1">
    <source>
        <dbReference type="SAM" id="Phobius"/>
    </source>
</evidence>
<keyword evidence="3" id="KW-1185">Reference proteome</keyword>
<proteinExistence type="predicted"/>
<dbReference type="EMBL" id="FQZO01000004">
    <property type="protein sequence ID" value="SHJ32479.1"/>
    <property type="molecule type" value="Genomic_DNA"/>
</dbReference>
<feature type="transmembrane region" description="Helical" evidence="1">
    <location>
        <begin position="144"/>
        <end position="169"/>
    </location>
</feature>
<organism evidence="2 3">
    <name type="scientific">Clostridium amylolyticum</name>
    <dbReference type="NCBI Taxonomy" id="1121298"/>
    <lineage>
        <taxon>Bacteria</taxon>
        <taxon>Bacillati</taxon>
        <taxon>Bacillota</taxon>
        <taxon>Clostridia</taxon>
        <taxon>Eubacteriales</taxon>
        <taxon>Clostridiaceae</taxon>
        <taxon>Clostridium</taxon>
    </lineage>
</organism>
<evidence type="ECO:0000313" key="2">
    <source>
        <dbReference type="EMBL" id="SHJ32479.1"/>
    </source>
</evidence>